<dbReference type="PANTHER" id="PTHR43280">
    <property type="entry name" value="ARAC-FAMILY TRANSCRIPTIONAL REGULATOR"/>
    <property type="match status" value="1"/>
</dbReference>
<proteinExistence type="predicted"/>
<sequence>MELRYTKVMERATQAQQFLDDKLIWMPDHLQREIGQFNVFPLFSTPSNKVNCQPYNRKGFYKISVLKGHTKFSYADKSLEFMDSALLFSNPNIPYSWELLDEEQTGYFCVFTEGFFNHFGNINDYPVFKPGNIPLFELNIEQQEEINTIFKKMIAEIESDYFYKYDAIRALVFELIHLALKLNPISSNPVDDSNASLRITSLFAELLERQFPIESPRQQIKLRYPIEFAENLSVHVNHLNRSLKKITGKTTSQFIAERIMQEAKSLLQHTDWNISEISWCLGFEELPHFINFFKKAETSTPKHFRNRHL</sequence>
<name>A0A1H7TEH9_9SPHI</name>
<organism evidence="5 6">
    <name type="scientific">Parapedobacter koreensis</name>
    <dbReference type="NCBI Taxonomy" id="332977"/>
    <lineage>
        <taxon>Bacteria</taxon>
        <taxon>Pseudomonadati</taxon>
        <taxon>Bacteroidota</taxon>
        <taxon>Sphingobacteriia</taxon>
        <taxon>Sphingobacteriales</taxon>
        <taxon>Sphingobacteriaceae</taxon>
        <taxon>Parapedobacter</taxon>
    </lineage>
</organism>
<evidence type="ECO:0000313" key="5">
    <source>
        <dbReference type="EMBL" id="SEL83280.1"/>
    </source>
</evidence>
<keyword evidence="2" id="KW-0238">DNA-binding</keyword>
<dbReference type="AlphaFoldDB" id="A0A1H7TEH9"/>
<feature type="domain" description="HTH araC/xylS-type" evidence="4">
    <location>
        <begin position="227"/>
        <end position="307"/>
    </location>
</feature>
<dbReference type="SUPFAM" id="SSF46689">
    <property type="entry name" value="Homeodomain-like"/>
    <property type="match status" value="1"/>
</dbReference>
<reference evidence="6" key="1">
    <citation type="submission" date="2016-10" db="EMBL/GenBank/DDBJ databases">
        <authorList>
            <person name="Varghese N."/>
            <person name="Submissions S."/>
        </authorList>
    </citation>
    <scope>NUCLEOTIDE SEQUENCE [LARGE SCALE GENOMIC DNA]</scope>
    <source>
        <strain evidence="6">Jip14</strain>
    </source>
</reference>
<accession>A0A1H7TEH9</accession>
<evidence type="ECO:0000313" key="6">
    <source>
        <dbReference type="Proteomes" id="UP000198916"/>
    </source>
</evidence>
<dbReference type="PANTHER" id="PTHR43280:SF32">
    <property type="entry name" value="TRANSCRIPTIONAL REGULATORY PROTEIN"/>
    <property type="match status" value="1"/>
</dbReference>
<dbReference type="SMART" id="SM00342">
    <property type="entry name" value="HTH_ARAC"/>
    <property type="match status" value="1"/>
</dbReference>
<evidence type="ECO:0000256" key="1">
    <source>
        <dbReference type="ARBA" id="ARBA00023015"/>
    </source>
</evidence>
<dbReference type="InterPro" id="IPR009057">
    <property type="entry name" value="Homeodomain-like_sf"/>
</dbReference>
<evidence type="ECO:0000256" key="2">
    <source>
        <dbReference type="ARBA" id="ARBA00023125"/>
    </source>
</evidence>
<dbReference type="Pfam" id="PF12833">
    <property type="entry name" value="HTH_18"/>
    <property type="match status" value="1"/>
</dbReference>
<dbReference type="GO" id="GO:0043565">
    <property type="term" value="F:sequence-specific DNA binding"/>
    <property type="evidence" value="ECO:0007669"/>
    <property type="project" value="InterPro"/>
</dbReference>
<protein>
    <submittedName>
        <fullName evidence="5">Transcriptional regulator, AraC family</fullName>
    </submittedName>
</protein>
<keyword evidence="6" id="KW-1185">Reference proteome</keyword>
<dbReference type="InterPro" id="IPR018060">
    <property type="entry name" value="HTH_AraC"/>
</dbReference>
<dbReference type="GO" id="GO:0003700">
    <property type="term" value="F:DNA-binding transcription factor activity"/>
    <property type="evidence" value="ECO:0007669"/>
    <property type="project" value="InterPro"/>
</dbReference>
<dbReference type="InterPro" id="IPR037923">
    <property type="entry name" value="HTH-like"/>
</dbReference>
<dbReference type="Proteomes" id="UP000198916">
    <property type="component" value="Unassembled WGS sequence"/>
</dbReference>
<evidence type="ECO:0000259" key="4">
    <source>
        <dbReference type="PROSITE" id="PS01124"/>
    </source>
</evidence>
<gene>
    <name evidence="5" type="ORF">SAMN05421740_11122</name>
</gene>
<dbReference type="EMBL" id="FNZR01000011">
    <property type="protein sequence ID" value="SEL83280.1"/>
    <property type="molecule type" value="Genomic_DNA"/>
</dbReference>
<keyword evidence="3" id="KW-0804">Transcription</keyword>
<dbReference type="Gene3D" id="1.10.10.60">
    <property type="entry name" value="Homeodomain-like"/>
    <property type="match status" value="1"/>
</dbReference>
<dbReference type="SUPFAM" id="SSF51215">
    <property type="entry name" value="Regulatory protein AraC"/>
    <property type="match status" value="1"/>
</dbReference>
<evidence type="ECO:0000256" key="3">
    <source>
        <dbReference type="ARBA" id="ARBA00023163"/>
    </source>
</evidence>
<dbReference type="STRING" id="332977.SAMN05421740_11122"/>
<dbReference type="PROSITE" id="PS01124">
    <property type="entry name" value="HTH_ARAC_FAMILY_2"/>
    <property type="match status" value="1"/>
</dbReference>
<keyword evidence="1" id="KW-0805">Transcription regulation</keyword>